<organism evidence="1 2">
    <name type="scientific">Paraglomus brasilianum</name>
    <dbReference type="NCBI Taxonomy" id="144538"/>
    <lineage>
        <taxon>Eukaryota</taxon>
        <taxon>Fungi</taxon>
        <taxon>Fungi incertae sedis</taxon>
        <taxon>Mucoromycota</taxon>
        <taxon>Glomeromycotina</taxon>
        <taxon>Glomeromycetes</taxon>
        <taxon>Paraglomerales</taxon>
        <taxon>Paraglomeraceae</taxon>
        <taxon>Paraglomus</taxon>
    </lineage>
</organism>
<protein>
    <submittedName>
        <fullName evidence="1">1419_t:CDS:1</fullName>
    </submittedName>
</protein>
<dbReference type="EMBL" id="CAJVPI010002045">
    <property type="protein sequence ID" value="CAG8634268.1"/>
    <property type="molecule type" value="Genomic_DNA"/>
</dbReference>
<name>A0A9N9GW87_9GLOM</name>
<sequence>KYNNNAEDSENDERLAQPSTVLERCCALVLCEPAVLAKLMQL</sequence>
<dbReference type="AlphaFoldDB" id="A0A9N9GW87"/>
<gene>
    <name evidence="1" type="ORF">PBRASI_LOCUS9419</name>
</gene>
<evidence type="ECO:0000313" key="1">
    <source>
        <dbReference type="EMBL" id="CAG8634268.1"/>
    </source>
</evidence>
<evidence type="ECO:0000313" key="2">
    <source>
        <dbReference type="Proteomes" id="UP000789739"/>
    </source>
</evidence>
<dbReference type="Proteomes" id="UP000789739">
    <property type="component" value="Unassembled WGS sequence"/>
</dbReference>
<keyword evidence="2" id="KW-1185">Reference proteome</keyword>
<accession>A0A9N9GW87</accession>
<feature type="non-terminal residue" evidence="1">
    <location>
        <position position="1"/>
    </location>
</feature>
<reference evidence="1" key="1">
    <citation type="submission" date="2021-06" db="EMBL/GenBank/DDBJ databases">
        <authorList>
            <person name="Kallberg Y."/>
            <person name="Tangrot J."/>
            <person name="Rosling A."/>
        </authorList>
    </citation>
    <scope>NUCLEOTIDE SEQUENCE</scope>
    <source>
        <strain evidence="1">BR232B</strain>
    </source>
</reference>
<comment type="caution">
    <text evidence="1">The sequence shown here is derived from an EMBL/GenBank/DDBJ whole genome shotgun (WGS) entry which is preliminary data.</text>
</comment>
<proteinExistence type="predicted"/>